<evidence type="ECO:0000313" key="2">
    <source>
        <dbReference type="Proteomes" id="UP001189624"/>
    </source>
</evidence>
<sequence>MLERESNIIRSGERGRVGKRVVVETKGSHKRAAPGIYPAGLGLAREKKEKVLNILDYFIVEQIEENDLSSFCDFNFLFMWRWTARKANLAVFLNFRIRIRVQQSEAQIDNAACSDRKLSGAFAVGSFSPDSRHRLTFPGKLQAS</sequence>
<dbReference type="EMBL" id="OY731406">
    <property type="protein sequence ID" value="CAJ1973417.1"/>
    <property type="molecule type" value="Genomic_DNA"/>
</dbReference>
<dbReference type="AlphaFoldDB" id="A0AA86VM86"/>
<dbReference type="Proteomes" id="UP001189624">
    <property type="component" value="Chromosome 9"/>
</dbReference>
<keyword evidence="2" id="KW-1185">Reference proteome</keyword>
<name>A0AA86VM86_9FABA</name>
<dbReference type="Gramene" id="rna-AYBTSS11_LOCUS25478">
    <property type="protein sequence ID" value="CAJ1973417.1"/>
    <property type="gene ID" value="gene-AYBTSS11_LOCUS25478"/>
</dbReference>
<accession>A0AA86VM86</accession>
<evidence type="ECO:0000313" key="1">
    <source>
        <dbReference type="EMBL" id="CAJ1973417.1"/>
    </source>
</evidence>
<proteinExistence type="predicted"/>
<gene>
    <name evidence="1" type="ORF">AYBTSS11_LOCUS25478</name>
</gene>
<organism evidence="1 2">
    <name type="scientific">Sphenostylis stenocarpa</name>
    <dbReference type="NCBI Taxonomy" id="92480"/>
    <lineage>
        <taxon>Eukaryota</taxon>
        <taxon>Viridiplantae</taxon>
        <taxon>Streptophyta</taxon>
        <taxon>Embryophyta</taxon>
        <taxon>Tracheophyta</taxon>
        <taxon>Spermatophyta</taxon>
        <taxon>Magnoliopsida</taxon>
        <taxon>eudicotyledons</taxon>
        <taxon>Gunneridae</taxon>
        <taxon>Pentapetalae</taxon>
        <taxon>rosids</taxon>
        <taxon>fabids</taxon>
        <taxon>Fabales</taxon>
        <taxon>Fabaceae</taxon>
        <taxon>Papilionoideae</taxon>
        <taxon>50 kb inversion clade</taxon>
        <taxon>NPAAA clade</taxon>
        <taxon>indigoferoid/millettioid clade</taxon>
        <taxon>Phaseoleae</taxon>
        <taxon>Sphenostylis</taxon>
    </lineage>
</organism>
<reference evidence="1" key="1">
    <citation type="submission" date="2023-10" db="EMBL/GenBank/DDBJ databases">
        <authorList>
            <person name="Domelevo Entfellner J.-B."/>
        </authorList>
    </citation>
    <scope>NUCLEOTIDE SEQUENCE</scope>
</reference>
<protein>
    <submittedName>
        <fullName evidence="1">Uncharacterized protein</fullName>
    </submittedName>
</protein>